<evidence type="ECO:0000313" key="3">
    <source>
        <dbReference type="Proteomes" id="UP000494106"/>
    </source>
</evidence>
<protein>
    <submittedName>
        <fullName evidence="2">Uncharacterized protein</fullName>
    </submittedName>
</protein>
<proteinExistence type="predicted"/>
<organism evidence="2 3">
    <name type="scientific">Arctia plantaginis</name>
    <name type="common">Wood tiger moth</name>
    <name type="synonym">Phalaena plantaginis</name>
    <dbReference type="NCBI Taxonomy" id="874455"/>
    <lineage>
        <taxon>Eukaryota</taxon>
        <taxon>Metazoa</taxon>
        <taxon>Ecdysozoa</taxon>
        <taxon>Arthropoda</taxon>
        <taxon>Hexapoda</taxon>
        <taxon>Insecta</taxon>
        <taxon>Pterygota</taxon>
        <taxon>Neoptera</taxon>
        <taxon>Endopterygota</taxon>
        <taxon>Lepidoptera</taxon>
        <taxon>Glossata</taxon>
        <taxon>Ditrysia</taxon>
        <taxon>Noctuoidea</taxon>
        <taxon>Erebidae</taxon>
        <taxon>Arctiinae</taxon>
        <taxon>Arctia</taxon>
    </lineage>
</organism>
<comment type="caution">
    <text evidence="2">The sequence shown here is derived from an EMBL/GenBank/DDBJ whole genome shotgun (WGS) entry which is preliminary data.</text>
</comment>
<dbReference type="AlphaFoldDB" id="A0A8S1BXZ8"/>
<dbReference type="Proteomes" id="UP000494106">
    <property type="component" value="Unassembled WGS sequence"/>
</dbReference>
<gene>
    <name evidence="2" type="ORF">APLA_LOCUS18384</name>
</gene>
<evidence type="ECO:0000313" key="2">
    <source>
        <dbReference type="EMBL" id="CAB3262409.1"/>
    </source>
</evidence>
<reference evidence="2 3" key="1">
    <citation type="submission" date="2020-04" db="EMBL/GenBank/DDBJ databases">
        <authorList>
            <person name="Wallbank WR R."/>
            <person name="Pardo Diaz C."/>
            <person name="Kozak K."/>
            <person name="Martin S."/>
            <person name="Jiggins C."/>
            <person name="Moest M."/>
            <person name="Warren A I."/>
            <person name="Byers J.R.P. K."/>
            <person name="Montejo-Kovacevich G."/>
            <person name="Yen C E."/>
        </authorList>
    </citation>
    <scope>NUCLEOTIDE SEQUENCE [LARGE SCALE GENOMIC DNA]</scope>
</reference>
<feature type="compositionally biased region" description="Polar residues" evidence="1">
    <location>
        <begin position="15"/>
        <end position="25"/>
    </location>
</feature>
<name>A0A8S1BXZ8_ARCPL</name>
<feature type="compositionally biased region" description="Basic and acidic residues" evidence="1">
    <location>
        <begin position="1"/>
        <end position="14"/>
    </location>
</feature>
<keyword evidence="3" id="KW-1185">Reference proteome</keyword>
<accession>A0A8S1BXZ8</accession>
<sequence>MVREGCSTSKDHKTCSPNEDLSLSTDDVDGHHAQREYTPVTRESCKVINSILEDDSLIAVCSQNCKVQSNGLVKESRVTEPLNIPLKGALIEEGQLQEERCLVEPSSVVDETCVVEDDELVENDGLEHDINRVEVECLIEEGGSSFAEIYPPSTVIENCPSNPTAGQGLCIVVDATNGSSTIIHQWLTEKDVEYVIEHVSEAD</sequence>
<feature type="region of interest" description="Disordered" evidence="1">
    <location>
        <begin position="1"/>
        <end position="35"/>
    </location>
</feature>
<evidence type="ECO:0000256" key="1">
    <source>
        <dbReference type="SAM" id="MobiDB-lite"/>
    </source>
</evidence>
<dbReference type="OrthoDB" id="7365992at2759"/>
<dbReference type="EMBL" id="CADEBC010000958">
    <property type="protein sequence ID" value="CAB3262409.1"/>
    <property type="molecule type" value="Genomic_DNA"/>
</dbReference>